<dbReference type="RefSeq" id="WP_101624073.1">
    <property type="nucleotide sequence ID" value="NZ_FXZC01000003.1"/>
</dbReference>
<evidence type="ECO:0000313" key="3">
    <source>
        <dbReference type="EMBL" id="SMX79928.1"/>
    </source>
</evidence>
<proteinExistence type="predicted"/>
<dbReference type="PROSITE" id="PS51674">
    <property type="entry name" value="4FE4S_WBL"/>
    <property type="match status" value="1"/>
</dbReference>
<feature type="compositionally biased region" description="Basic and acidic residues" evidence="1">
    <location>
        <begin position="100"/>
        <end position="126"/>
    </location>
</feature>
<dbReference type="GeneID" id="99775318"/>
<feature type="domain" description="4Fe-4S Wbl-type" evidence="2">
    <location>
        <begin position="14"/>
        <end position="81"/>
    </location>
</feature>
<gene>
    <name evidence="3" type="ORF">BC102111_01696</name>
</gene>
<sequence length="126" mass="14248">MRIPRYSDEWDDAICAQIGGNAADSIFFPAGPDQAKQAIEMCFRCPAKEFCLRAALEEEATLPFDQRFGIRGGLTARERLTLTPERLCPDCGVPVVNNARRCDDDRTGHTRRYDAARKQRERRDAA</sequence>
<protein>
    <submittedName>
        <fullName evidence="3">Transcription factor WhiB</fullName>
    </submittedName>
</protein>
<reference evidence="3 4" key="1">
    <citation type="submission" date="2017-03" db="EMBL/GenBank/DDBJ databases">
        <authorList>
            <person name="Afonso C.L."/>
            <person name="Miller P.J."/>
            <person name="Scott M.A."/>
            <person name="Spackman E."/>
            <person name="Goraichik I."/>
            <person name="Dimitrov K.M."/>
            <person name="Suarez D.L."/>
            <person name="Swayne D.E."/>
        </authorList>
    </citation>
    <scope>NUCLEOTIDE SEQUENCE [LARGE SCALE GENOMIC DNA]</scope>
    <source>
        <strain evidence="3 4">CIP 102111</strain>
    </source>
</reference>
<name>A0A2H1IXQ2_9MICO</name>
<dbReference type="Proteomes" id="UP000234333">
    <property type="component" value="Unassembled WGS sequence"/>
</dbReference>
<dbReference type="EMBL" id="FXZC01000003">
    <property type="protein sequence ID" value="SMX79928.1"/>
    <property type="molecule type" value="Genomic_DNA"/>
</dbReference>
<dbReference type="Pfam" id="PF02467">
    <property type="entry name" value="Whib"/>
    <property type="match status" value="1"/>
</dbReference>
<evidence type="ECO:0000313" key="4">
    <source>
        <dbReference type="Proteomes" id="UP000234333"/>
    </source>
</evidence>
<evidence type="ECO:0000256" key="1">
    <source>
        <dbReference type="SAM" id="MobiDB-lite"/>
    </source>
</evidence>
<dbReference type="InterPro" id="IPR034768">
    <property type="entry name" value="4FE4S_WBL"/>
</dbReference>
<organism evidence="3 4">
    <name type="scientific">Brevibacterium casei CIP 102111</name>
    <dbReference type="NCBI Taxonomy" id="1255625"/>
    <lineage>
        <taxon>Bacteria</taxon>
        <taxon>Bacillati</taxon>
        <taxon>Actinomycetota</taxon>
        <taxon>Actinomycetes</taxon>
        <taxon>Micrococcales</taxon>
        <taxon>Brevibacteriaceae</taxon>
        <taxon>Brevibacterium</taxon>
    </lineage>
</organism>
<dbReference type="AlphaFoldDB" id="A0A2H1IXQ2"/>
<evidence type="ECO:0000259" key="2">
    <source>
        <dbReference type="PROSITE" id="PS51674"/>
    </source>
</evidence>
<feature type="region of interest" description="Disordered" evidence="1">
    <location>
        <begin position="98"/>
        <end position="126"/>
    </location>
</feature>
<accession>A0A2H1IXQ2</accession>